<dbReference type="SMART" id="SM00388">
    <property type="entry name" value="HisKA"/>
    <property type="match status" value="1"/>
</dbReference>
<evidence type="ECO:0000313" key="6">
    <source>
        <dbReference type="EMBL" id="MCC0177359.1"/>
    </source>
</evidence>
<proteinExistence type="predicted"/>
<dbReference type="InterPro" id="IPR036457">
    <property type="entry name" value="PPM-type-like_dom_sf"/>
</dbReference>
<dbReference type="CDD" id="cd00082">
    <property type="entry name" value="HisKA"/>
    <property type="match status" value="1"/>
</dbReference>
<dbReference type="InterPro" id="IPR052016">
    <property type="entry name" value="Bact_Sigma-Reg"/>
</dbReference>
<dbReference type="Pfam" id="PF00512">
    <property type="entry name" value="HisKA"/>
    <property type="match status" value="1"/>
</dbReference>
<keyword evidence="3" id="KW-0378">Hydrolase</keyword>
<evidence type="ECO:0000256" key="4">
    <source>
        <dbReference type="PROSITE-ProRule" id="PRU00169"/>
    </source>
</evidence>
<dbReference type="Gene3D" id="3.60.40.10">
    <property type="entry name" value="PPM-type phosphatase domain"/>
    <property type="match status" value="1"/>
</dbReference>
<dbReference type="Pfam" id="PF07228">
    <property type="entry name" value="SpoIIE"/>
    <property type="match status" value="1"/>
</dbReference>
<dbReference type="InterPro" id="IPR001932">
    <property type="entry name" value="PPM-type_phosphatase-like_dom"/>
</dbReference>
<evidence type="ECO:0000313" key="7">
    <source>
        <dbReference type="Proteomes" id="UP000729733"/>
    </source>
</evidence>
<dbReference type="InterPro" id="IPR011006">
    <property type="entry name" value="CheY-like_superfamily"/>
</dbReference>
<dbReference type="PANTHER" id="PTHR43156:SF2">
    <property type="entry name" value="STAGE II SPORULATION PROTEIN E"/>
    <property type="match status" value="1"/>
</dbReference>
<dbReference type="Gene3D" id="3.40.50.2300">
    <property type="match status" value="1"/>
</dbReference>
<dbReference type="EC" id="2.7.13.3" evidence="2"/>
<comment type="catalytic activity">
    <reaction evidence="1">
        <text>ATP + protein L-histidine = ADP + protein N-phospho-L-histidine.</text>
        <dbReference type="EC" id="2.7.13.3"/>
    </reaction>
</comment>
<dbReference type="RefSeq" id="WP_229640423.1">
    <property type="nucleotide sequence ID" value="NZ_JADWDC010000021.1"/>
</dbReference>
<dbReference type="SMART" id="SM00448">
    <property type="entry name" value="REC"/>
    <property type="match status" value="1"/>
</dbReference>
<organism evidence="6 7">
    <name type="scientific">Waterburya agarophytonicola KI4</name>
    <dbReference type="NCBI Taxonomy" id="2874699"/>
    <lineage>
        <taxon>Bacteria</taxon>
        <taxon>Bacillati</taxon>
        <taxon>Cyanobacteriota</taxon>
        <taxon>Cyanophyceae</taxon>
        <taxon>Pleurocapsales</taxon>
        <taxon>Hyellaceae</taxon>
        <taxon>Waterburya</taxon>
        <taxon>Waterburya agarophytonicola</taxon>
    </lineage>
</organism>
<sequence>MTTDSQSQLSLSHLRHELRTPINAIIGYSEMIVEEFEDLGSDPPYLQELEEIRDCGAELLVSINNFLNPAIPPTSELEWEQIVTNPELKIQLQKLTNLVINNCQQLIPTIETELVPDVEKINLAANKLLEEINNLLKTSPGKNSLTISPKIPPQVVEEDYFFEPETISEIDIIIDSGVLLAQEDEQPLDPSKYTILIVDDNATNRDLLSRQVKTQGYKAAVARDGRQAIQKIKTGAYDLILLDIIMPEINGYQVLKWIRAGAWRHIPTIMISALDEIDSVVKCIEMGAADYLAKPFNPTLLKARLGACLEQKRLRDQESSYLDKLALANEEIKTLNGCLKAENMRLSTELEVTQRLQMMLLPKEQELSQIEGLEIAGFMEPADEVGGDYYDVLQHHGRITIGIGDVTGHGLESGVLMLMVQTAVRTLMENNETDPKKFFEVLNRTIYKNVQRMDSDKNLSLCLVNYHEGVLNLSGQHEEMLVIRAGGTVERVDTIDLGFPIGLEETIEDFVFQAQINLHQGDVVILYTDGITEAENNLGIHYGLENLCAIVQQNWQESAQDIRQAVIENLRSHIGVEKVYDDITLVVLKQK</sequence>
<dbReference type="Proteomes" id="UP000729733">
    <property type="component" value="Unassembled WGS sequence"/>
</dbReference>
<dbReference type="Gene3D" id="1.10.287.130">
    <property type="match status" value="1"/>
</dbReference>
<dbReference type="PANTHER" id="PTHR43156">
    <property type="entry name" value="STAGE II SPORULATION PROTEIN E-RELATED"/>
    <property type="match status" value="1"/>
</dbReference>
<keyword evidence="4" id="KW-0597">Phosphoprotein</keyword>
<evidence type="ECO:0000256" key="2">
    <source>
        <dbReference type="ARBA" id="ARBA00012438"/>
    </source>
</evidence>
<feature type="domain" description="Response regulatory" evidence="5">
    <location>
        <begin position="194"/>
        <end position="309"/>
    </location>
</feature>
<accession>A0A964FH76</accession>
<evidence type="ECO:0000256" key="1">
    <source>
        <dbReference type="ARBA" id="ARBA00000085"/>
    </source>
</evidence>
<keyword evidence="7" id="KW-1185">Reference proteome</keyword>
<dbReference type="EMBL" id="JADWDC010000021">
    <property type="protein sequence ID" value="MCC0177359.1"/>
    <property type="molecule type" value="Genomic_DNA"/>
</dbReference>
<dbReference type="PROSITE" id="PS50110">
    <property type="entry name" value="RESPONSE_REGULATORY"/>
    <property type="match status" value="1"/>
</dbReference>
<dbReference type="SUPFAM" id="SSF81606">
    <property type="entry name" value="PP2C-like"/>
    <property type="match status" value="1"/>
</dbReference>
<dbReference type="SMART" id="SM00331">
    <property type="entry name" value="PP2C_SIG"/>
    <property type="match status" value="1"/>
</dbReference>
<evidence type="ECO:0000259" key="5">
    <source>
        <dbReference type="PROSITE" id="PS50110"/>
    </source>
</evidence>
<dbReference type="InterPro" id="IPR036097">
    <property type="entry name" value="HisK_dim/P_sf"/>
</dbReference>
<comment type="caution">
    <text evidence="6">The sequence shown here is derived from an EMBL/GenBank/DDBJ whole genome shotgun (WGS) entry which is preliminary data.</text>
</comment>
<dbReference type="GO" id="GO:0016791">
    <property type="term" value="F:phosphatase activity"/>
    <property type="evidence" value="ECO:0007669"/>
    <property type="project" value="TreeGrafter"/>
</dbReference>
<name>A0A964FH76_9CYAN</name>
<dbReference type="InterPro" id="IPR003661">
    <property type="entry name" value="HisK_dim/P_dom"/>
</dbReference>
<evidence type="ECO:0000256" key="3">
    <source>
        <dbReference type="ARBA" id="ARBA00022801"/>
    </source>
</evidence>
<protein>
    <recommendedName>
        <fullName evidence="2">histidine kinase</fullName>
        <ecNumber evidence="2">2.7.13.3</ecNumber>
    </recommendedName>
</protein>
<dbReference type="GO" id="GO:0000155">
    <property type="term" value="F:phosphorelay sensor kinase activity"/>
    <property type="evidence" value="ECO:0007669"/>
    <property type="project" value="InterPro"/>
</dbReference>
<dbReference type="SUPFAM" id="SSF47384">
    <property type="entry name" value="Homodimeric domain of signal transducing histidine kinase"/>
    <property type="match status" value="1"/>
</dbReference>
<gene>
    <name evidence="6" type="ORF">I4641_10265</name>
</gene>
<dbReference type="InterPro" id="IPR001789">
    <property type="entry name" value="Sig_transdc_resp-reg_receiver"/>
</dbReference>
<reference evidence="6" key="1">
    <citation type="journal article" date="2021" name="Antonie Van Leeuwenhoek">
        <title>Draft genome and description of Waterburya agarophytonicola gen. nov. sp. nov. (Pleurocapsales, Cyanobacteria): a seaweed symbiont.</title>
        <authorList>
            <person name="Bonthond G."/>
            <person name="Shalygin S."/>
            <person name="Bayer T."/>
            <person name="Weinberger F."/>
        </authorList>
    </citation>
    <scope>NUCLEOTIDE SEQUENCE</scope>
    <source>
        <strain evidence="6">KI4</strain>
    </source>
</reference>
<dbReference type="SUPFAM" id="SSF52172">
    <property type="entry name" value="CheY-like"/>
    <property type="match status" value="1"/>
</dbReference>
<feature type="modified residue" description="4-aspartylphosphate" evidence="4">
    <location>
        <position position="243"/>
    </location>
</feature>
<dbReference type="Pfam" id="PF00072">
    <property type="entry name" value="Response_reg"/>
    <property type="match status" value="1"/>
</dbReference>
<dbReference type="AlphaFoldDB" id="A0A964FH76"/>